<feature type="compositionally biased region" description="Basic and acidic residues" evidence="1">
    <location>
        <begin position="70"/>
        <end position="84"/>
    </location>
</feature>
<evidence type="ECO:0000313" key="2">
    <source>
        <dbReference type="EMBL" id="KAJ7675522.1"/>
    </source>
</evidence>
<name>A0AAD7D349_MYCRO</name>
<dbReference type="EMBL" id="JARKIE010000147">
    <property type="protein sequence ID" value="KAJ7675522.1"/>
    <property type="molecule type" value="Genomic_DNA"/>
</dbReference>
<protein>
    <submittedName>
        <fullName evidence="2">Uncharacterized protein</fullName>
    </submittedName>
</protein>
<reference evidence="2" key="1">
    <citation type="submission" date="2023-03" db="EMBL/GenBank/DDBJ databases">
        <title>Massive genome expansion in bonnet fungi (Mycena s.s.) driven by repeated elements and novel gene families across ecological guilds.</title>
        <authorList>
            <consortium name="Lawrence Berkeley National Laboratory"/>
            <person name="Harder C.B."/>
            <person name="Miyauchi S."/>
            <person name="Viragh M."/>
            <person name="Kuo A."/>
            <person name="Thoen E."/>
            <person name="Andreopoulos B."/>
            <person name="Lu D."/>
            <person name="Skrede I."/>
            <person name="Drula E."/>
            <person name="Henrissat B."/>
            <person name="Morin E."/>
            <person name="Kohler A."/>
            <person name="Barry K."/>
            <person name="LaButti K."/>
            <person name="Morin E."/>
            <person name="Salamov A."/>
            <person name="Lipzen A."/>
            <person name="Mereny Z."/>
            <person name="Hegedus B."/>
            <person name="Baldrian P."/>
            <person name="Stursova M."/>
            <person name="Weitz H."/>
            <person name="Taylor A."/>
            <person name="Grigoriev I.V."/>
            <person name="Nagy L.G."/>
            <person name="Martin F."/>
            <person name="Kauserud H."/>
        </authorList>
    </citation>
    <scope>NUCLEOTIDE SEQUENCE</scope>
    <source>
        <strain evidence="2">CBHHK067</strain>
    </source>
</reference>
<feature type="compositionally biased region" description="Gly residues" evidence="1">
    <location>
        <begin position="161"/>
        <end position="170"/>
    </location>
</feature>
<dbReference type="Proteomes" id="UP001221757">
    <property type="component" value="Unassembled WGS sequence"/>
</dbReference>
<keyword evidence="3" id="KW-1185">Reference proteome</keyword>
<evidence type="ECO:0000256" key="1">
    <source>
        <dbReference type="SAM" id="MobiDB-lite"/>
    </source>
</evidence>
<gene>
    <name evidence="2" type="ORF">B0H17DRAFT_1140147</name>
</gene>
<evidence type="ECO:0000313" key="3">
    <source>
        <dbReference type="Proteomes" id="UP001221757"/>
    </source>
</evidence>
<comment type="caution">
    <text evidence="2">The sequence shown here is derived from an EMBL/GenBank/DDBJ whole genome shotgun (WGS) entry which is preliminary data.</text>
</comment>
<accession>A0AAD7D349</accession>
<feature type="compositionally biased region" description="Pro residues" evidence="1">
    <location>
        <begin position="92"/>
        <end position="102"/>
    </location>
</feature>
<feature type="compositionally biased region" description="Basic and acidic residues" evidence="1">
    <location>
        <begin position="136"/>
        <end position="160"/>
    </location>
</feature>
<dbReference type="AlphaFoldDB" id="A0AAD7D349"/>
<proteinExistence type="predicted"/>
<feature type="region of interest" description="Disordered" evidence="1">
    <location>
        <begin position="58"/>
        <end position="170"/>
    </location>
</feature>
<sequence>MLFILASPWSYYAQVRAYLGRQRPDRLDQPLSNLGVKAAARPGKLALIRGPRAQRGVDERAQCACGRKGIGKDREEEVKEEKRKDKGKKANPPNPAPEPAPRAIPAAHTRGTGPRGCLCPARTVKDRGAAQVQAVHGDELGYERGWGGRELEGEGREAGGGERGGQVGEP</sequence>
<organism evidence="2 3">
    <name type="scientific">Mycena rosella</name>
    <name type="common">Pink bonnet</name>
    <name type="synonym">Agaricus rosellus</name>
    <dbReference type="NCBI Taxonomy" id="1033263"/>
    <lineage>
        <taxon>Eukaryota</taxon>
        <taxon>Fungi</taxon>
        <taxon>Dikarya</taxon>
        <taxon>Basidiomycota</taxon>
        <taxon>Agaricomycotina</taxon>
        <taxon>Agaricomycetes</taxon>
        <taxon>Agaricomycetidae</taxon>
        <taxon>Agaricales</taxon>
        <taxon>Marasmiineae</taxon>
        <taxon>Mycenaceae</taxon>
        <taxon>Mycena</taxon>
    </lineage>
</organism>